<accession>A0A2U2EKN8</accession>
<name>A0A2U2EKN8_9FIRM</name>
<protein>
    <submittedName>
        <fullName evidence="1">Endodeoxyribonuclease RusA</fullName>
    </submittedName>
</protein>
<dbReference type="SUPFAM" id="SSF103084">
    <property type="entry name" value="Holliday junction resolvase RusA"/>
    <property type="match status" value="1"/>
</dbReference>
<comment type="caution">
    <text evidence="1">The sequence shown here is derived from an EMBL/GenBank/DDBJ whole genome shotgun (WGS) entry which is preliminary data.</text>
</comment>
<dbReference type="GO" id="GO:0006281">
    <property type="term" value="P:DNA repair"/>
    <property type="evidence" value="ECO:0007669"/>
    <property type="project" value="InterPro"/>
</dbReference>
<dbReference type="InterPro" id="IPR008822">
    <property type="entry name" value="Endonuclease_RusA-like"/>
</dbReference>
<dbReference type="Proteomes" id="UP000245905">
    <property type="component" value="Unassembled WGS sequence"/>
</dbReference>
<dbReference type="AlphaFoldDB" id="A0A2U2EKN8"/>
<proteinExistence type="predicted"/>
<dbReference type="Pfam" id="PF05866">
    <property type="entry name" value="RusA"/>
    <property type="match status" value="1"/>
</dbReference>
<dbReference type="InterPro" id="IPR036614">
    <property type="entry name" value="RusA-like_sf"/>
</dbReference>
<evidence type="ECO:0000313" key="2">
    <source>
        <dbReference type="Proteomes" id="UP000245905"/>
    </source>
</evidence>
<sequence>MEYLLIIPGKLPNLNDYISAERANKYKGAKLKGESEDIVSRCIRQQLKGVHITKPVSMAYVWHEPNKRRDLDNISSFGRKVIQDALVNSGVLENDGWQNIRGFNDEFKVSKDEPRIEVHIFEVER</sequence>
<dbReference type="GO" id="GO:0006310">
    <property type="term" value="P:DNA recombination"/>
    <property type="evidence" value="ECO:0007669"/>
    <property type="project" value="InterPro"/>
</dbReference>
<dbReference type="EMBL" id="JRFS01000001">
    <property type="protein sequence ID" value="PWE85065.1"/>
    <property type="molecule type" value="Genomic_DNA"/>
</dbReference>
<dbReference type="Gene3D" id="3.30.1330.70">
    <property type="entry name" value="Holliday junction resolvase RusA"/>
    <property type="match status" value="1"/>
</dbReference>
<dbReference type="RefSeq" id="WP_109256902.1">
    <property type="nucleotide sequence ID" value="NZ_JRFS01000001.1"/>
</dbReference>
<evidence type="ECO:0000313" key="1">
    <source>
        <dbReference type="EMBL" id="PWE85065.1"/>
    </source>
</evidence>
<reference evidence="1 2" key="1">
    <citation type="submission" date="2014-09" db="EMBL/GenBank/DDBJ databases">
        <title>Butyrate-producing bacteria isolated from human gut.</title>
        <authorList>
            <person name="Zhang Q."/>
            <person name="Zhao L."/>
        </authorList>
    </citation>
    <scope>NUCLEOTIDE SEQUENCE [LARGE SCALE GENOMIC DNA]</scope>
    <source>
        <strain evidence="1 2">R22</strain>
    </source>
</reference>
<gene>
    <name evidence="1" type="ORF">LD38_00110</name>
</gene>
<dbReference type="GO" id="GO:0000287">
    <property type="term" value="F:magnesium ion binding"/>
    <property type="evidence" value="ECO:0007669"/>
    <property type="project" value="InterPro"/>
</dbReference>
<organism evidence="1 2">
    <name type="scientific">Agathobacter rectalis</name>
    <dbReference type="NCBI Taxonomy" id="39491"/>
    <lineage>
        <taxon>Bacteria</taxon>
        <taxon>Bacillati</taxon>
        <taxon>Bacillota</taxon>
        <taxon>Clostridia</taxon>
        <taxon>Lachnospirales</taxon>
        <taxon>Lachnospiraceae</taxon>
        <taxon>Agathobacter</taxon>
    </lineage>
</organism>